<name>A0A8H3V4Z0_VENIN</name>
<dbReference type="PRINTS" id="PR00081">
    <property type="entry name" value="GDHRDH"/>
</dbReference>
<dbReference type="Pfam" id="PF13561">
    <property type="entry name" value="adh_short_C2"/>
    <property type="match status" value="1"/>
</dbReference>
<comment type="caution">
    <text evidence="5">The sequence shown here is derived from an EMBL/GenBank/DDBJ whole genome shotgun (WGS) entry which is preliminary data.</text>
</comment>
<evidence type="ECO:0000313" key="6">
    <source>
        <dbReference type="Proteomes" id="UP000433883"/>
    </source>
</evidence>
<keyword evidence="2" id="KW-0521">NADP</keyword>
<dbReference type="CDD" id="cd05233">
    <property type="entry name" value="SDR_c"/>
    <property type="match status" value="1"/>
</dbReference>
<dbReference type="EMBL" id="WNWQ01000063">
    <property type="protein sequence ID" value="KAE9981112.1"/>
    <property type="molecule type" value="Genomic_DNA"/>
</dbReference>
<keyword evidence="3" id="KW-0560">Oxidoreductase</keyword>
<evidence type="ECO:0008006" key="7">
    <source>
        <dbReference type="Google" id="ProtNLM"/>
    </source>
</evidence>
<dbReference type="AlphaFoldDB" id="A0A8H3V4Z0"/>
<accession>A0A8H3V4Z0</accession>
<sequence>MLLSNCYLLTTNITFAPEDPTHTDYNSCLLHSYKSLIESSRNRATLIATNAFAMDIRISADVFSARGLVTVVTGGGSGIGLAIAAALAKSGATKVYILGRRIETLNEAVKSIAASEGVVVPIICDVSNPFTINTAVEQVQNEVGYVDVLVNNAGVSGPDHRRVNTANSISELQDIMLSSWPGWATTFAINTTSVVGVSASFLPLLDAANARRGWVTGKLEPGGNPRVKNEVEGMDSSDMRTSQIITVASIAAFNRFVTAGFAYGASKAGAVQLAKILATLLGPWGIRSNVIAPGIFPSEMTAGAPSTFPCDKIPAGRQGNFEEMSGTILYMVGKAGGYLNGNVQVIDGGRLGQMPATY</sequence>
<dbReference type="PANTHER" id="PTHR43618:SF18">
    <property type="entry name" value="SHORT CHAIN DEHYDROGENASE_REDUCTASE FAMILY (AFU_ORTHOLOGUE AFUA_5G12480)"/>
    <property type="match status" value="1"/>
</dbReference>
<dbReference type="PANTHER" id="PTHR43618">
    <property type="entry name" value="7-ALPHA-HYDROXYSTEROID DEHYDROGENASE"/>
    <property type="match status" value="1"/>
</dbReference>
<reference evidence="5 6" key="1">
    <citation type="submission" date="2019-11" db="EMBL/GenBank/DDBJ databases">
        <title>Venturia inaequalis Genome Resource.</title>
        <authorList>
            <person name="Lichtner F.J."/>
        </authorList>
    </citation>
    <scope>NUCLEOTIDE SEQUENCE [LARGE SCALE GENOMIC DNA]</scope>
    <source>
        <strain evidence="5">Bline_iso_100314</strain>
    </source>
</reference>
<dbReference type="InterPro" id="IPR036291">
    <property type="entry name" value="NAD(P)-bd_dom_sf"/>
</dbReference>
<dbReference type="InterPro" id="IPR002347">
    <property type="entry name" value="SDR_fam"/>
</dbReference>
<evidence type="ECO:0000256" key="3">
    <source>
        <dbReference type="ARBA" id="ARBA00023002"/>
    </source>
</evidence>
<dbReference type="Pfam" id="PF00106">
    <property type="entry name" value="adh_short"/>
    <property type="match status" value="1"/>
</dbReference>
<comment type="similarity">
    <text evidence="1 4">Belongs to the short-chain dehydrogenases/reductases (SDR) family.</text>
</comment>
<evidence type="ECO:0000256" key="4">
    <source>
        <dbReference type="RuleBase" id="RU000363"/>
    </source>
</evidence>
<dbReference type="GO" id="GO:0016491">
    <property type="term" value="F:oxidoreductase activity"/>
    <property type="evidence" value="ECO:0007669"/>
    <property type="project" value="UniProtKB-KW"/>
</dbReference>
<proteinExistence type="inferred from homology"/>
<gene>
    <name evidence="5" type="ORF">BLS_007779</name>
</gene>
<organism evidence="5 6">
    <name type="scientific">Venturia inaequalis</name>
    <name type="common">Apple scab fungus</name>
    <dbReference type="NCBI Taxonomy" id="5025"/>
    <lineage>
        <taxon>Eukaryota</taxon>
        <taxon>Fungi</taxon>
        <taxon>Dikarya</taxon>
        <taxon>Ascomycota</taxon>
        <taxon>Pezizomycotina</taxon>
        <taxon>Dothideomycetes</taxon>
        <taxon>Pleosporomycetidae</taxon>
        <taxon>Venturiales</taxon>
        <taxon>Venturiaceae</taxon>
        <taxon>Venturia</taxon>
    </lineage>
</organism>
<evidence type="ECO:0000256" key="2">
    <source>
        <dbReference type="ARBA" id="ARBA00022857"/>
    </source>
</evidence>
<evidence type="ECO:0000256" key="1">
    <source>
        <dbReference type="ARBA" id="ARBA00006484"/>
    </source>
</evidence>
<dbReference type="InterPro" id="IPR020904">
    <property type="entry name" value="Sc_DH/Rdtase_CS"/>
</dbReference>
<dbReference type="PROSITE" id="PS00061">
    <property type="entry name" value="ADH_SHORT"/>
    <property type="match status" value="1"/>
</dbReference>
<dbReference type="PRINTS" id="PR00080">
    <property type="entry name" value="SDRFAMILY"/>
</dbReference>
<protein>
    <recommendedName>
        <fullName evidence="7">NAD(P)-binding protein</fullName>
    </recommendedName>
</protein>
<dbReference type="Gene3D" id="3.40.50.720">
    <property type="entry name" value="NAD(P)-binding Rossmann-like Domain"/>
    <property type="match status" value="1"/>
</dbReference>
<dbReference type="SUPFAM" id="SSF51735">
    <property type="entry name" value="NAD(P)-binding Rossmann-fold domains"/>
    <property type="match status" value="1"/>
</dbReference>
<dbReference type="Proteomes" id="UP000433883">
    <property type="component" value="Unassembled WGS sequence"/>
</dbReference>
<evidence type="ECO:0000313" key="5">
    <source>
        <dbReference type="EMBL" id="KAE9981112.1"/>
    </source>
</evidence>
<dbReference type="InterPro" id="IPR052178">
    <property type="entry name" value="Sec_Metab_Biosynth_SDR"/>
</dbReference>